<name>A0ABD3F9B9_9STRA</name>
<proteinExistence type="predicted"/>
<protein>
    <submittedName>
        <fullName evidence="2">Uncharacterized protein</fullName>
    </submittedName>
</protein>
<evidence type="ECO:0000256" key="1">
    <source>
        <dbReference type="SAM" id="MobiDB-lite"/>
    </source>
</evidence>
<organism evidence="2 3">
    <name type="scientific">Phytophthora oleae</name>
    <dbReference type="NCBI Taxonomy" id="2107226"/>
    <lineage>
        <taxon>Eukaryota</taxon>
        <taxon>Sar</taxon>
        <taxon>Stramenopiles</taxon>
        <taxon>Oomycota</taxon>
        <taxon>Peronosporomycetes</taxon>
        <taxon>Peronosporales</taxon>
        <taxon>Peronosporaceae</taxon>
        <taxon>Phytophthora</taxon>
    </lineage>
</organism>
<comment type="caution">
    <text evidence="2">The sequence shown here is derived from an EMBL/GenBank/DDBJ whole genome shotgun (WGS) entry which is preliminary data.</text>
</comment>
<evidence type="ECO:0000313" key="3">
    <source>
        <dbReference type="Proteomes" id="UP001632037"/>
    </source>
</evidence>
<reference evidence="2 3" key="1">
    <citation type="submission" date="2024-09" db="EMBL/GenBank/DDBJ databases">
        <title>Genome sequencing and assembly of Phytophthora oleae, isolate VK10A, causative agent of rot of olive drupes.</title>
        <authorList>
            <person name="Conti Taguali S."/>
            <person name="Riolo M."/>
            <person name="La Spada F."/>
            <person name="Cacciola S.O."/>
            <person name="Dionisio G."/>
        </authorList>
    </citation>
    <scope>NUCLEOTIDE SEQUENCE [LARGE SCALE GENOMIC DNA]</scope>
    <source>
        <strain evidence="2 3">VK10A</strain>
    </source>
</reference>
<keyword evidence="3" id="KW-1185">Reference proteome</keyword>
<sequence length="254" mass="29150">MPHYTHWTSDEVWWLVQAWQETNKEVESSGGEKKSEEFNKLVHEHFVKLAGGSSPRSVIAIARRMEILRESYEFIVSFQGNERENGWFVLPTNDQRTLMKTGGGKHLRPIEERVFFALDKLFPEAESESEDSDGDKFETAIKKRAAKKVTRKSKVPSSKSSTSALEEETGELLSPQKETGVKDKRRRVNKSPSVGVADILDHQSQVLAGFLEKRADERTHELDQSRKEREVDQKFWAAETAKDRALLRDLFTQD</sequence>
<evidence type="ECO:0000313" key="2">
    <source>
        <dbReference type="EMBL" id="KAL3663465.1"/>
    </source>
</evidence>
<dbReference type="AlphaFoldDB" id="A0ABD3F9B9"/>
<accession>A0ABD3F9B9</accession>
<gene>
    <name evidence="2" type="ORF">V7S43_011354</name>
</gene>
<dbReference type="Proteomes" id="UP001632037">
    <property type="component" value="Unassembled WGS sequence"/>
</dbReference>
<feature type="region of interest" description="Disordered" evidence="1">
    <location>
        <begin position="148"/>
        <end position="196"/>
    </location>
</feature>
<dbReference type="EMBL" id="JBIMZQ010000027">
    <property type="protein sequence ID" value="KAL3663465.1"/>
    <property type="molecule type" value="Genomic_DNA"/>
</dbReference>